<keyword evidence="2" id="KW-1185">Reference proteome</keyword>
<dbReference type="AlphaFoldDB" id="D2RE00"/>
<dbReference type="Proteomes" id="UP000001901">
    <property type="component" value="Chromosome"/>
</dbReference>
<name>D2RE00_ARCPA</name>
<dbReference type="KEGG" id="apo:Arcpr_1293"/>
<reference evidence="1 2" key="1">
    <citation type="journal article" date="2010" name="Stand. Genomic Sci.">
        <title>Complete genome sequence of Archaeoglobus profundus type strain (AV18).</title>
        <authorList>
            <person name="von Jan M."/>
            <person name="Lapidus A."/>
            <person name="Del Rio T.G."/>
            <person name="Copeland A."/>
            <person name="Tice H."/>
            <person name="Cheng J.F."/>
            <person name="Lucas S."/>
            <person name="Chen F."/>
            <person name="Nolan M."/>
            <person name="Goodwin L."/>
            <person name="Han C."/>
            <person name="Pitluck S."/>
            <person name="Liolios K."/>
            <person name="Ivanova N."/>
            <person name="Mavromatis K."/>
            <person name="Ovchinnikova G."/>
            <person name="Chertkov O."/>
            <person name="Pati A."/>
            <person name="Chen A."/>
            <person name="Palaniappan K."/>
            <person name="Land M."/>
            <person name="Hauser L."/>
            <person name="Chang Y.J."/>
            <person name="Jeffries C.D."/>
            <person name="Saunders E."/>
            <person name="Brettin T."/>
            <person name="Detter J.C."/>
            <person name="Chain P."/>
            <person name="Eichinger K."/>
            <person name="Huber H."/>
            <person name="Spring S."/>
            <person name="Rohde M."/>
            <person name="Goker M."/>
            <person name="Wirth R."/>
            <person name="Woyke T."/>
            <person name="Bristow J."/>
            <person name="Eisen J.A."/>
            <person name="Markowitz V."/>
            <person name="Hugenholtz P."/>
            <person name="Kyrpides N.C."/>
            <person name="Klenk H.P."/>
        </authorList>
    </citation>
    <scope>NUCLEOTIDE SEQUENCE [LARGE SCALE GENOMIC DNA]</scope>
    <source>
        <strain evidence="2">DSM 5631 / JCM 9629 / NBRC 100127 / Av18</strain>
    </source>
</reference>
<dbReference type="STRING" id="572546.Arcpr_1293"/>
<organism evidence="1 2">
    <name type="scientific">Archaeoglobus profundus (strain DSM 5631 / JCM 9629 / NBRC 100127 / Av18)</name>
    <dbReference type="NCBI Taxonomy" id="572546"/>
    <lineage>
        <taxon>Archaea</taxon>
        <taxon>Methanobacteriati</taxon>
        <taxon>Methanobacteriota</taxon>
        <taxon>Archaeoglobi</taxon>
        <taxon>Archaeoglobales</taxon>
        <taxon>Archaeoglobaceae</taxon>
        <taxon>Archaeoglobus</taxon>
    </lineage>
</organism>
<dbReference type="eggNOG" id="arCOG10220">
    <property type="taxonomic scope" value="Archaea"/>
</dbReference>
<protein>
    <submittedName>
        <fullName evidence="1">Uncharacterized protein</fullName>
    </submittedName>
</protein>
<proteinExistence type="predicted"/>
<dbReference type="OrthoDB" id="49478at2157"/>
<dbReference type="HOGENOM" id="CLU_2949117_0_0_2"/>
<gene>
    <name evidence="1" type="ordered locus">Arcpr_1293</name>
</gene>
<evidence type="ECO:0000313" key="1">
    <source>
        <dbReference type="EMBL" id="ADB58344.1"/>
    </source>
</evidence>
<dbReference type="GeneID" id="8739980"/>
<evidence type="ECO:0000313" key="2">
    <source>
        <dbReference type="Proteomes" id="UP000001901"/>
    </source>
</evidence>
<sequence>MFIELLAEKYNIKRVYPEDCQLCILGYEGRCPYLIKVKGKRFCVREVAKEDRRIIFKALRKRR</sequence>
<accession>D2RE00</accession>
<dbReference type="RefSeq" id="WP_012940680.1">
    <property type="nucleotide sequence ID" value="NC_013741.1"/>
</dbReference>
<dbReference type="EMBL" id="CP001857">
    <property type="protein sequence ID" value="ADB58344.1"/>
    <property type="molecule type" value="Genomic_DNA"/>
</dbReference>
<dbReference type="PaxDb" id="572546-Arcpr_1293"/>